<dbReference type="Proteomes" id="UP001519460">
    <property type="component" value="Unassembled WGS sequence"/>
</dbReference>
<keyword evidence="3" id="KW-1185">Reference proteome</keyword>
<evidence type="ECO:0000313" key="2">
    <source>
        <dbReference type="EMBL" id="KAK7502139.1"/>
    </source>
</evidence>
<organism evidence="2 3">
    <name type="scientific">Batillaria attramentaria</name>
    <dbReference type="NCBI Taxonomy" id="370345"/>
    <lineage>
        <taxon>Eukaryota</taxon>
        <taxon>Metazoa</taxon>
        <taxon>Spiralia</taxon>
        <taxon>Lophotrochozoa</taxon>
        <taxon>Mollusca</taxon>
        <taxon>Gastropoda</taxon>
        <taxon>Caenogastropoda</taxon>
        <taxon>Sorbeoconcha</taxon>
        <taxon>Cerithioidea</taxon>
        <taxon>Batillariidae</taxon>
        <taxon>Batillaria</taxon>
    </lineage>
</organism>
<comment type="caution">
    <text evidence="2">The sequence shown here is derived from an EMBL/GenBank/DDBJ whole genome shotgun (WGS) entry which is preliminary data.</text>
</comment>
<sequence>MATHTIVGKKTFSARMFHDCNLQNVKDHIVSTTSRREAATRPRCHTSARAVNVKPSRQSSLHNKTQSGAHSSAAALTMNGAQSDKS</sequence>
<protein>
    <submittedName>
        <fullName evidence="2">Uncharacterized protein</fullName>
    </submittedName>
</protein>
<evidence type="ECO:0000313" key="3">
    <source>
        <dbReference type="Proteomes" id="UP001519460"/>
    </source>
</evidence>
<feature type="region of interest" description="Disordered" evidence="1">
    <location>
        <begin position="33"/>
        <end position="86"/>
    </location>
</feature>
<gene>
    <name evidence="2" type="ORF">BaRGS_00006503</name>
</gene>
<proteinExistence type="predicted"/>
<accession>A0ABD0LRG1</accession>
<dbReference type="AlphaFoldDB" id="A0ABD0LRG1"/>
<feature type="compositionally biased region" description="Polar residues" evidence="1">
    <location>
        <begin position="55"/>
        <end position="70"/>
    </location>
</feature>
<name>A0ABD0LRG1_9CAEN</name>
<evidence type="ECO:0000256" key="1">
    <source>
        <dbReference type="SAM" id="MobiDB-lite"/>
    </source>
</evidence>
<reference evidence="2 3" key="1">
    <citation type="journal article" date="2023" name="Sci. Data">
        <title>Genome assembly of the Korean intertidal mud-creeper Batillaria attramentaria.</title>
        <authorList>
            <person name="Patra A.K."/>
            <person name="Ho P.T."/>
            <person name="Jun S."/>
            <person name="Lee S.J."/>
            <person name="Kim Y."/>
            <person name="Won Y.J."/>
        </authorList>
    </citation>
    <scope>NUCLEOTIDE SEQUENCE [LARGE SCALE GENOMIC DNA]</scope>
    <source>
        <strain evidence="2">Wonlab-2016</strain>
    </source>
</reference>
<dbReference type="EMBL" id="JACVVK020000027">
    <property type="protein sequence ID" value="KAK7502139.1"/>
    <property type="molecule type" value="Genomic_DNA"/>
</dbReference>